<keyword evidence="4" id="KW-1185">Reference proteome</keyword>
<feature type="chain" id="PRO_5017179575" description="Lipoprotein LpqB beta-propeller domain-containing protein" evidence="2">
    <location>
        <begin position="27"/>
        <end position="415"/>
    </location>
</feature>
<sequence>MRAFRPRLALSLPLAFALSACTDATAPAPSTGIDVGTAASSHSTSPSGASTAASSPAPSTTASGTSQPRLAWGDGTAVAWGKAAKPVQSTPADQGSVDPVVKGGTPIPWAFVGEEVLSSQEPDGSFDGGTGTFKEFPSLVLGERALATSKGVDGAEPGQVLDAVENEDWVVWAESPSAEAGPSPWTLYKAKRDGSAVTKVFGSDDVGEEPFSSTRLVLARDHVAFTIGSVEGRHVVTSALDGTQQSLIPAPGASEVWAGTDDTILWETREDGQIKLMRAVVDDAMPATQEAVLTVSARGSGEELAPLRLLAASDQQALIATGDKVAAVDLHAKTVREVASIDPSSMDASGAGAGDGRVTVHVDGSSRPGTHVLSIAPNGTVQLLTLPATEGVPAVGADLIAVTTLDGDLTVLAVD</sequence>
<protein>
    <recommendedName>
        <fullName evidence="5">Lipoprotein LpqB beta-propeller domain-containing protein</fullName>
    </recommendedName>
</protein>
<feature type="region of interest" description="Disordered" evidence="1">
    <location>
        <begin position="35"/>
        <end position="72"/>
    </location>
</feature>
<evidence type="ECO:0000256" key="2">
    <source>
        <dbReference type="SAM" id="SignalP"/>
    </source>
</evidence>
<dbReference type="AlphaFoldDB" id="A0A399JMB2"/>
<name>A0A399JMB2_9MICC</name>
<dbReference type="Proteomes" id="UP000265419">
    <property type="component" value="Unassembled WGS sequence"/>
</dbReference>
<reference evidence="3 4" key="1">
    <citation type="submission" date="2018-07" db="EMBL/GenBank/DDBJ databases">
        <title>Arthrobacter sp. nov., isolated from raw cow's milk with high bacterial count.</title>
        <authorList>
            <person name="Hahne J."/>
            <person name="Isele D."/>
            <person name="Lipski A."/>
        </authorList>
    </citation>
    <scope>NUCLEOTIDE SEQUENCE [LARGE SCALE GENOMIC DNA]</scope>
    <source>
        <strain evidence="3 4">JZ R-35</strain>
    </source>
</reference>
<evidence type="ECO:0000313" key="3">
    <source>
        <dbReference type="EMBL" id="RII43746.1"/>
    </source>
</evidence>
<feature type="compositionally biased region" description="Low complexity" evidence="1">
    <location>
        <begin position="36"/>
        <end position="66"/>
    </location>
</feature>
<gene>
    <name evidence="3" type="ORF">DWB68_00490</name>
</gene>
<proteinExistence type="predicted"/>
<dbReference type="RefSeq" id="WP_119423173.1">
    <property type="nucleotide sequence ID" value="NZ_QQXK01000001.1"/>
</dbReference>
<evidence type="ECO:0000313" key="4">
    <source>
        <dbReference type="Proteomes" id="UP000265419"/>
    </source>
</evidence>
<feature type="region of interest" description="Disordered" evidence="1">
    <location>
        <begin position="82"/>
        <end position="101"/>
    </location>
</feature>
<evidence type="ECO:0008006" key="5">
    <source>
        <dbReference type="Google" id="ProtNLM"/>
    </source>
</evidence>
<comment type="caution">
    <text evidence="3">The sequence shown here is derived from an EMBL/GenBank/DDBJ whole genome shotgun (WGS) entry which is preliminary data.</text>
</comment>
<dbReference type="PROSITE" id="PS51257">
    <property type="entry name" value="PROKAR_LIPOPROTEIN"/>
    <property type="match status" value="1"/>
</dbReference>
<keyword evidence="2" id="KW-0732">Signal</keyword>
<accession>A0A399JMB2</accession>
<organism evidence="3 4">
    <name type="scientific">Galactobacter valiniphilus</name>
    <dbReference type="NCBI Taxonomy" id="2676122"/>
    <lineage>
        <taxon>Bacteria</taxon>
        <taxon>Bacillati</taxon>
        <taxon>Actinomycetota</taxon>
        <taxon>Actinomycetes</taxon>
        <taxon>Micrococcales</taxon>
        <taxon>Micrococcaceae</taxon>
        <taxon>Galactobacter</taxon>
    </lineage>
</organism>
<feature type="signal peptide" evidence="2">
    <location>
        <begin position="1"/>
        <end position="26"/>
    </location>
</feature>
<evidence type="ECO:0000256" key="1">
    <source>
        <dbReference type="SAM" id="MobiDB-lite"/>
    </source>
</evidence>
<dbReference type="EMBL" id="QQXK01000001">
    <property type="protein sequence ID" value="RII43746.1"/>
    <property type="molecule type" value="Genomic_DNA"/>
</dbReference>